<keyword evidence="3" id="KW-0012">Acyltransferase</keyword>
<dbReference type="GO" id="GO:0031470">
    <property type="term" value="C:carboxysome"/>
    <property type="evidence" value="ECO:0007669"/>
    <property type="project" value="UniProtKB-ARBA"/>
</dbReference>
<dbReference type="GO" id="GO:0016746">
    <property type="term" value="F:acyltransferase activity"/>
    <property type="evidence" value="ECO:0007669"/>
    <property type="project" value="UniProtKB-KW"/>
</dbReference>
<reference evidence="3" key="2">
    <citation type="submission" date="2020-08" db="EMBL/GenBank/DDBJ databases">
        <authorList>
            <person name="Chen M."/>
            <person name="Teng W."/>
            <person name="Zhao L."/>
            <person name="Hu C."/>
            <person name="Zhou Y."/>
            <person name="Han B."/>
            <person name="Song L."/>
            <person name="Shu W."/>
        </authorList>
    </citation>
    <scope>NUCLEOTIDE SEQUENCE</scope>
    <source>
        <strain evidence="3">FACHB-1277</strain>
    </source>
</reference>
<accession>A0A926UT75</accession>
<dbReference type="PROSITE" id="PS00101">
    <property type="entry name" value="HEXAPEP_TRANSFERASES"/>
    <property type="match status" value="1"/>
</dbReference>
<evidence type="ECO:0000313" key="4">
    <source>
        <dbReference type="Proteomes" id="UP000631421"/>
    </source>
</evidence>
<dbReference type="Gene3D" id="2.160.10.10">
    <property type="entry name" value="Hexapeptide repeat proteins"/>
    <property type="match status" value="1"/>
</dbReference>
<dbReference type="SUPFAM" id="SSF51161">
    <property type="entry name" value="Trimeric LpxA-like enzymes"/>
    <property type="match status" value="1"/>
</dbReference>
<gene>
    <name evidence="3" type="ORF">H6F44_09155</name>
</gene>
<dbReference type="GO" id="GO:0043886">
    <property type="term" value="F:structural constituent of carboxysome shell"/>
    <property type="evidence" value="ECO:0007669"/>
    <property type="project" value="UniProtKB-ARBA"/>
</dbReference>
<evidence type="ECO:0000256" key="1">
    <source>
        <dbReference type="ARBA" id="ARBA00022679"/>
    </source>
</evidence>
<keyword evidence="4" id="KW-1185">Reference proteome</keyword>
<dbReference type="EMBL" id="JACJPY010000022">
    <property type="protein sequence ID" value="MBD2150283.1"/>
    <property type="molecule type" value="Genomic_DNA"/>
</dbReference>
<dbReference type="RefSeq" id="WP_190350644.1">
    <property type="nucleotide sequence ID" value="NZ_JACJPY010000022.1"/>
</dbReference>
<reference evidence="3" key="1">
    <citation type="journal article" date="2015" name="ISME J.">
        <title>Draft Genome Sequence of Streptomyces incarnatus NRRL8089, which Produces the Nucleoside Antibiotic Sinefungin.</title>
        <authorList>
            <person name="Oshima K."/>
            <person name="Hattori M."/>
            <person name="Shimizu H."/>
            <person name="Fukuda K."/>
            <person name="Nemoto M."/>
            <person name="Inagaki K."/>
            <person name="Tamura T."/>
        </authorList>
    </citation>
    <scope>NUCLEOTIDE SEQUENCE</scope>
    <source>
        <strain evidence="3">FACHB-1277</strain>
    </source>
</reference>
<evidence type="ECO:0000313" key="3">
    <source>
        <dbReference type="EMBL" id="MBD2150283.1"/>
    </source>
</evidence>
<dbReference type="InterPro" id="IPR018357">
    <property type="entry name" value="Hexapep_transf_CS"/>
</dbReference>
<dbReference type="InterPro" id="IPR051159">
    <property type="entry name" value="Hexapeptide_acetyltransf"/>
</dbReference>
<comment type="caution">
    <text evidence="3">The sequence shown here is derived from an EMBL/GenBank/DDBJ whole genome shotgun (WGS) entry which is preliminary data.</text>
</comment>
<dbReference type="AlphaFoldDB" id="A0A926UT75"/>
<proteinExistence type="predicted"/>
<dbReference type="InterPro" id="IPR011004">
    <property type="entry name" value="Trimer_LpxA-like_sf"/>
</dbReference>
<dbReference type="PANTHER" id="PTHR23416:SF78">
    <property type="entry name" value="LIPOPOLYSACCHARIDE BIOSYNTHESIS O-ACETYL TRANSFERASE WBBJ-RELATED"/>
    <property type="match status" value="1"/>
</dbReference>
<name>A0A926UT75_9CYAN</name>
<keyword evidence="1" id="KW-0808">Transferase</keyword>
<dbReference type="Pfam" id="PF00132">
    <property type="entry name" value="Hexapep"/>
    <property type="match status" value="1"/>
</dbReference>
<keyword evidence="2" id="KW-0677">Repeat</keyword>
<organism evidence="3 4">
    <name type="scientific">Pseudanabaena cinerea FACHB-1277</name>
    <dbReference type="NCBI Taxonomy" id="2949581"/>
    <lineage>
        <taxon>Bacteria</taxon>
        <taxon>Bacillati</taxon>
        <taxon>Cyanobacteriota</taxon>
        <taxon>Cyanophyceae</taxon>
        <taxon>Pseudanabaenales</taxon>
        <taxon>Pseudanabaenaceae</taxon>
        <taxon>Pseudanabaena</taxon>
        <taxon>Pseudanabaena cinerea</taxon>
    </lineage>
</organism>
<evidence type="ECO:0000256" key="2">
    <source>
        <dbReference type="ARBA" id="ARBA00022737"/>
    </source>
</evidence>
<dbReference type="InterPro" id="IPR001451">
    <property type="entry name" value="Hexapep"/>
</dbReference>
<protein>
    <submittedName>
        <fullName evidence="3">Acyltransferase</fullName>
    </submittedName>
</protein>
<sequence>MAFHKIKEYLRNSQAFRTIYAKLLSRGNHIKLNGKNNHFDRAEAILKQCSIKIIGDNNFVSIARGCTLQGVKIVLQGENLKLKIGRSVFIGQGSVLWMENSDGLLEIGEYSSLEKVGIAVSEGKQITLGKDCLVSYDVDIRCSDSHGIFDQQSKQRINHAQDIKIADHVWIGAKSMILKGVTIESGAVVGAGAVVTKSIASNAIAAGNPAKTIKTDILWTRSRNDYLDQ</sequence>
<dbReference type="Proteomes" id="UP000631421">
    <property type="component" value="Unassembled WGS sequence"/>
</dbReference>
<dbReference type="PANTHER" id="PTHR23416">
    <property type="entry name" value="SIALIC ACID SYNTHASE-RELATED"/>
    <property type="match status" value="1"/>
</dbReference>